<dbReference type="SUPFAM" id="SSF46689">
    <property type="entry name" value="Homeodomain-like"/>
    <property type="match status" value="1"/>
</dbReference>
<feature type="DNA-binding region" description="H-T-H motif" evidence="4">
    <location>
        <begin position="55"/>
        <end position="74"/>
    </location>
</feature>
<dbReference type="InterPro" id="IPR036271">
    <property type="entry name" value="Tet_transcr_reg_TetR-rel_C_sf"/>
</dbReference>
<organism evidence="6 7">
    <name type="scientific">Hoeflea phototrophica (strain DSM 17068 / NCIMB 14078 / DFL-43)</name>
    <dbReference type="NCBI Taxonomy" id="411684"/>
    <lineage>
        <taxon>Bacteria</taxon>
        <taxon>Pseudomonadati</taxon>
        <taxon>Pseudomonadota</taxon>
        <taxon>Alphaproteobacteria</taxon>
        <taxon>Hyphomicrobiales</taxon>
        <taxon>Rhizobiaceae</taxon>
        <taxon>Hoeflea</taxon>
    </lineage>
</organism>
<gene>
    <name evidence="6" type="ORF">HPDFL43_10466</name>
</gene>
<dbReference type="EMBL" id="ABIA03000003">
    <property type="protein sequence ID" value="EDQ31806.2"/>
    <property type="molecule type" value="Genomic_DNA"/>
</dbReference>
<dbReference type="eggNOG" id="COG1309">
    <property type="taxonomic scope" value="Bacteria"/>
</dbReference>
<dbReference type="PANTHER" id="PTHR47506:SF1">
    <property type="entry name" value="HTH-TYPE TRANSCRIPTIONAL REGULATOR YJDC"/>
    <property type="match status" value="1"/>
</dbReference>
<protein>
    <submittedName>
        <fullName evidence="6">Transcriptional regulator</fullName>
    </submittedName>
</protein>
<name>A9DEE4_HOEPD</name>
<dbReference type="PANTHER" id="PTHR47506">
    <property type="entry name" value="TRANSCRIPTIONAL REGULATORY PROTEIN"/>
    <property type="match status" value="1"/>
</dbReference>
<keyword evidence="2 4" id="KW-0238">DNA-binding</keyword>
<dbReference type="OrthoDB" id="9787680at2"/>
<keyword evidence="7" id="KW-1185">Reference proteome</keyword>
<evidence type="ECO:0000256" key="3">
    <source>
        <dbReference type="ARBA" id="ARBA00023163"/>
    </source>
</evidence>
<accession>A9DEE4</accession>
<proteinExistence type="predicted"/>
<dbReference type="AlphaFoldDB" id="A9DEE4"/>
<dbReference type="PROSITE" id="PS50977">
    <property type="entry name" value="HTH_TETR_2"/>
    <property type="match status" value="1"/>
</dbReference>
<comment type="caution">
    <text evidence="6">The sequence shown here is derived from an EMBL/GenBank/DDBJ whole genome shotgun (WGS) entry which is preliminary data.</text>
</comment>
<evidence type="ECO:0000313" key="7">
    <source>
        <dbReference type="Proteomes" id="UP000004291"/>
    </source>
</evidence>
<feature type="domain" description="HTH tetR-type" evidence="5">
    <location>
        <begin position="32"/>
        <end position="92"/>
    </location>
</feature>
<dbReference type="RefSeq" id="WP_084594658.1">
    <property type="nucleotide sequence ID" value="NZ_CM002917.1"/>
</dbReference>
<evidence type="ECO:0000256" key="4">
    <source>
        <dbReference type="PROSITE-ProRule" id="PRU00335"/>
    </source>
</evidence>
<reference evidence="6 7" key="1">
    <citation type="submission" date="2007-10" db="EMBL/GenBank/DDBJ databases">
        <authorList>
            <person name="Wagner-Dobler I."/>
            <person name="Ferriera S."/>
            <person name="Johnson J."/>
            <person name="Kravitz S."/>
            <person name="Beeson K."/>
            <person name="Sutton G."/>
            <person name="Rogers Y.-H."/>
            <person name="Friedman R."/>
            <person name="Frazier M."/>
            <person name="Venter J.C."/>
        </authorList>
    </citation>
    <scope>NUCLEOTIDE SEQUENCE [LARGE SCALE GENOMIC DNA]</scope>
    <source>
        <strain evidence="6 7">DFL-43</strain>
    </source>
</reference>
<dbReference type="Proteomes" id="UP000004291">
    <property type="component" value="Chromosome"/>
</dbReference>
<evidence type="ECO:0000256" key="2">
    <source>
        <dbReference type="ARBA" id="ARBA00023125"/>
    </source>
</evidence>
<dbReference type="SUPFAM" id="SSF48498">
    <property type="entry name" value="Tetracyclin repressor-like, C-terminal domain"/>
    <property type="match status" value="1"/>
</dbReference>
<evidence type="ECO:0000259" key="5">
    <source>
        <dbReference type="PROSITE" id="PS50977"/>
    </source>
</evidence>
<dbReference type="InterPro" id="IPR001647">
    <property type="entry name" value="HTH_TetR"/>
</dbReference>
<evidence type="ECO:0000313" key="6">
    <source>
        <dbReference type="EMBL" id="EDQ31806.2"/>
    </source>
</evidence>
<dbReference type="HOGENOM" id="CLU_069356_23_1_5"/>
<dbReference type="STRING" id="411684.HPDFL43_10466"/>
<sequence length="212" mass="23552">MKKPNGLYDWSIVNKVVDIVNQAIRNIPSHPGSARERLLLAACDLFCRHGINATGVDSIVEAAGTAKTTLYKAYGSKEGLIEAVLEREGSTWRQWFSDEIDAFDGPSEKKVLHVFNVLKSWFREENFYGCPFINAVGEHDKEDDKIRLITMKHKKIVLDKIGELARDVRPDDPEGLTHELALLIDGAIVAALITKDPGVADHARHAAARLVN</sequence>
<reference evidence="6 7" key="2">
    <citation type="submission" date="2012-06" db="EMBL/GenBank/DDBJ databases">
        <authorList>
            <person name="Fiebig A."/>
        </authorList>
    </citation>
    <scope>NUCLEOTIDE SEQUENCE [LARGE SCALE GENOMIC DNA]</scope>
    <source>
        <strain evidence="6 7">DFL-43</strain>
    </source>
</reference>
<dbReference type="PRINTS" id="PR00455">
    <property type="entry name" value="HTHTETR"/>
</dbReference>
<evidence type="ECO:0000256" key="1">
    <source>
        <dbReference type="ARBA" id="ARBA00023015"/>
    </source>
</evidence>
<keyword evidence="3" id="KW-0804">Transcription</keyword>
<keyword evidence="1" id="KW-0805">Transcription regulation</keyword>
<dbReference type="Gene3D" id="1.10.357.10">
    <property type="entry name" value="Tetracycline Repressor, domain 2"/>
    <property type="match status" value="1"/>
</dbReference>
<dbReference type="GO" id="GO:0003677">
    <property type="term" value="F:DNA binding"/>
    <property type="evidence" value="ECO:0007669"/>
    <property type="project" value="UniProtKB-UniRule"/>
</dbReference>
<dbReference type="Pfam" id="PF00440">
    <property type="entry name" value="TetR_N"/>
    <property type="match status" value="1"/>
</dbReference>
<dbReference type="InterPro" id="IPR009057">
    <property type="entry name" value="Homeodomain-like_sf"/>
</dbReference>